<proteinExistence type="predicted"/>
<evidence type="ECO:0000256" key="2">
    <source>
        <dbReference type="ARBA" id="ARBA00034247"/>
    </source>
</evidence>
<dbReference type="Proteomes" id="UP001206126">
    <property type="component" value="Unassembled WGS sequence"/>
</dbReference>
<dbReference type="RefSeq" id="WP_258820281.1">
    <property type="nucleotide sequence ID" value="NZ_JANUHB010000001.1"/>
</dbReference>
<evidence type="ECO:0000256" key="1">
    <source>
        <dbReference type="ARBA" id="ARBA00012528"/>
    </source>
</evidence>
<keyword evidence="4" id="KW-0812">Transmembrane</keyword>
<feature type="transmembrane region" description="Helical" evidence="4">
    <location>
        <begin position="36"/>
        <end position="53"/>
    </location>
</feature>
<feature type="transmembrane region" description="Helical" evidence="4">
    <location>
        <begin position="123"/>
        <end position="140"/>
    </location>
</feature>
<dbReference type="CDD" id="cd01949">
    <property type="entry name" value="GGDEF"/>
    <property type="match status" value="1"/>
</dbReference>
<dbReference type="SMART" id="SM00267">
    <property type="entry name" value="GGDEF"/>
    <property type="match status" value="1"/>
</dbReference>
<feature type="domain" description="GGDEF" evidence="5">
    <location>
        <begin position="252"/>
        <end position="382"/>
    </location>
</feature>
<keyword evidence="4" id="KW-0472">Membrane</keyword>
<reference evidence="6 7" key="1">
    <citation type="submission" date="2022-08" db="EMBL/GenBank/DDBJ databases">
        <title>Reclassification of Massilia species as members of the genera Telluria, Duganella, Pseudoduganella, Mokoshia gen. nov. and Zemynaea gen. nov. using orthogonal and non-orthogonal genome-based approaches.</title>
        <authorList>
            <person name="Bowman J.P."/>
        </authorList>
    </citation>
    <scope>NUCLEOTIDE SEQUENCE [LARGE SCALE GENOMIC DNA]</scope>
    <source>
        <strain evidence="6 7">JCM 31605</strain>
    </source>
</reference>
<feature type="transmembrane region" description="Helical" evidence="4">
    <location>
        <begin position="6"/>
        <end position="24"/>
    </location>
</feature>
<feature type="region of interest" description="Disordered" evidence="3">
    <location>
        <begin position="375"/>
        <end position="405"/>
    </location>
</feature>
<dbReference type="InterPro" id="IPR043128">
    <property type="entry name" value="Rev_trsase/Diguanyl_cyclase"/>
</dbReference>
<organism evidence="6 7">
    <name type="scientific">Massilia agilis</name>
    <dbReference type="NCBI Taxonomy" id="1811226"/>
    <lineage>
        <taxon>Bacteria</taxon>
        <taxon>Pseudomonadati</taxon>
        <taxon>Pseudomonadota</taxon>
        <taxon>Betaproteobacteria</taxon>
        <taxon>Burkholderiales</taxon>
        <taxon>Oxalobacteraceae</taxon>
        <taxon>Telluria group</taxon>
        <taxon>Massilia</taxon>
    </lineage>
</organism>
<gene>
    <name evidence="6" type="ORF">NX774_00940</name>
</gene>
<dbReference type="SUPFAM" id="SSF55073">
    <property type="entry name" value="Nucleotide cyclase"/>
    <property type="match status" value="1"/>
</dbReference>
<dbReference type="EC" id="2.7.7.65" evidence="1"/>
<evidence type="ECO:0000259" key="5">
    <source>
        <dbReference type="PROSITE" id="PS50887"/>
    </source>
</evidence>
<keyword evidence="7" id="KW-1185">Reference proteome</keyword>
<feature type="transmembrane region" description="Helical" evidence="4">
    <location>
        <begin position="59"/>
        <end position="80"/>
    </location>
</feature>
<dbReference type="Pfam" id="PF00990">
    <property type="entry name" value="GGDEF"/>
    <property type="match status" value="1"/>
</dbReference>
<comment type="caution">
    <text evidence="6">The sequence shown here is derived from an EMBL/GenBank/DDBJ whole genome shotgun (WGS) entry which is preliminary data.</text>
</comment>
<dbReference type="InterPro" id="IPR029787">
    <property type="entry name" value="Nucleotide_cyclase"/>
</dbReference>
<sequence>MLSTQVIFLIAALLCFMTFLVLLGVSTGRIDGMRQIRLAALLGIVGNILYAFGRELPPLLAYEAANAVYAAASASLFVGYRLLFKRRAYARAAAVSVVAFTALIAIFHYGFDSFVARSSVVSLYHAALGAGIALTLIRCRSQWDRPFYVKRFILFVCSMKVLGHVTRVAWQFLGPAQPTSLLQPSAGSIFFLSVATVGLPALAFGGMLLAHRRIVEFAQEAADHDYLTGVLSRRAFSKIGERELGRASRTGRPLSLLLIDLDHFKPINDNYGHDAGDRALVAFTLNAEKVLRGMDFLGRIGGDEFAVWMPETDLAAATVAAHRLRRRVAALGKTGVLPGVTLSIGVSVLRDGDSLESVMKRADVALYEAKRNGRDQVVTEPEGGQPAGECVTPQTTRTKTGSTAT</sequence>
<feature type="transmembrane region" description="Helical" evidence="4">
    <location>
        <begin position="152"/>
        <end position="170"/>
    </location>
</feature>
<evidence type="ECO:0000313" key="6">
    <source>
        <dbReference type="EMBL" id="MCS0806491.1"/>
    </source>
</evidence>
<evidence type="ECO:0000256" key="4">
    <source>
        <dbReference type="SAM" id="Phobius"/>
    </source>
</evidence>
<dbReference type="PANTHER" id="PTHR45138:SF9">
    <property type="entry name" value="DIGUANYLATE CYCLASE DGCM-RELATED"/>
    <property type="match status" value="1"/>
</dbReference>
<comment type="catalytic activity">
    <reaction evidence="2">
        <text>2 GTP = 3',3'-c-di-GMP + 2 diphosphate</text>
        <dbReference type="Rhea" id="RHEA:24898"/>
        <dbReference type="ChEBI" id="CHEBI:33019"/>
        <dbReference type="ChEBI" id="CHEBI:37565"/>
        <dbReference type="ChEBI" id="CHEBI:58805"/>
        <dbReference type="EC" id="2.7.7.65"/>
    </reaction>
</comment>
<dbReference type="Gene3D" id="3.30.70.270">
    <property type="match status" value="1"/>
</dbReference>
<dbReference type="PANTHER" id="PTHR45138">
    <property type="entry name" value="REGULATORY COMPONENTS OF SENSORY TRANSDUCTION SYSTEM"/>
    <property type="match status" value="1"/>
</dbReference>
<name>A0ABT2D5B7_9BURK</name>
<protein>
    <recommendedName>
        <fullName evidence="1">diguanylate cyclase</fullName>
        <ecNumber evidence="1">2.7.7.65</ecNumber>
    </recommendedName>
</protein>
<evidence type="ECO:0000313" key="7">
    <source>
        <dbReference type="Proteomes" id="UP001206126"/>
    </source>
</evidence>
<evidence type="ECO:0000256" key="3">
    <source>
        <dbReference type="SAM" id="MobiDB-lite"/>
    </source>
</evidence>
<dbReference type="NCBIfam" id="TIGR00254">
    <property type="entry name" value="GGDEF"/>
    <property type="match status" value="1"/>
</dbReference>
<feature type="transmembrane region" description="Helical" evidence="4">
    <location>
        <begin position="190"/>
        <end position="210"/>
    </location>
</feature>
<dbReference type="InterPro" id="IPR000160">
    <property type="entry name" value="GGDEF_dom"/>
</dbReference>
<keyword evidence="4" id="KW-1133">Transmembrane helix</keyword>
<dbReference type="EMBL" id="JANUHB010000001">
    <property type="protein sequence ID" value="MCS0806491.1"/>
    <property type="molecule type" value="Genomic_DNA"/>
</dbReference>
<dbReference type="PROSITE" id="PS50887">
    <property type="entry name" value="GGDEF"/>
    <property type="match status" value="1"/>
</dbReference>
<dbReference type="InterPro" id="IPR050469">
    <property type="entry name" value="Diguanylate_Cyclase"/>
</dbReference>
<feature type="transmembrane region" description="Helical" evidence="4">
    <location>
        <begin position="92"/>
        <end position="111"/>
    </location>
</feature>
<accession>A0ABT2D5B7</accession>
<feature type="compositionally biased region" description="Polar residues" evidence="3">
    <location>
        <begin position="392"/>
        <end position="405"/>
    </location>
</feature>